<accession>A0A1G2P7V5</accession>
<dbReference type="AlphaFoldDB" id="A0A1G2P7V5"/>
<sequence length="88" mass="9894">MTLERSESWFKTMHRAVDNPDETKKIIAGKNRKVKKITPPPAGIPNVPLSGMSGRTDFMKEVETNQEFMAEKFSGQLGPDATQDEKRS</sequence>
<protein>
    <submittedName>
        <fullName evidence="1">Uncharacterized protein</fullName>
    </submittedName>
</protein>
<gene>
    <name evidence="1" type="ORF">A3G59_00575</name>
</gene>
<reference evidence="1 2" key="1">
    <citation type="journal article" date="2016" name="Nat. Commun.">
        <title>Thousands of microbial genomes shed light on interconnected biogeochemical processes in an aquifer system.</title>
        <authorList>
            <person name="Anantharaman K."/>
            <person name="Brown C.T."/>
            <person name="Hug L.A."/>
            <person name="Sharon I."/>
            <person name="Castelle C.J."/>
            <person name="Probst A.J."/>
            <person name="Thomas B.C."/>
            <person name="Singh A."/>
            <person name="Wilkins M.J."/>
            <person name="Karaoz U."/>
            <person name="Brodie E.L."/>
            <person name="Williams K.H."/>
            <person name="Hubbard S.S."/>
            <person name="Banfield J.F."/>
        </authorList>
    </citation>
    <scope>NUCLEOTIDE SEQUENCE [LARGE SCALE GENOMIC DNA]</scope>
</reference>
<name>A0A1G2P7V5_9BACT</name>
<dbReference type="STRING" id="1802335.A3G59_00575"/>
<dbReference type="EMBL" id="MHSN01000026">
    <property type="protein sequence ID" value="OHA44445.1"/>
    <property type="molecule type" value="Genomic_DNA"/>
</dbReference>
<organism evidence="1 2">
    <name type="scientific">Candidatus Taylorbacteria bacterium RIFCSPLOWO2_12_FULL_47_20</name>
    <dbReference type="NCBI Taxonomy" id="1802335"/>
    <lineage>
        <taxon>Bacteria</taxon>
        <taxon>Candidatus Tayloriibacteriota</taxon>
    </lineage>
</organism>
<dbReference type="Proteomes" id="UP000176881">
    <property type="component" value="Unassembled WGS sequence"/>
</dbReference>
<proteinExistence type="predicted"/>
<evidence type="ECO:0000313" key="2">
    <source>
        <dbReference type="Proteomes" id="UP000176881"/>
    </source>
</evidence>
<evidence type="ECO:0000313" key="1">
    <source>
        <dbReference type="EMBL" id="OHA44445.1"/>
    </source>
</evidence>
<comment type="caution">
    <text evidence="1">The sequence shown here is derived from an EMBL/GenBank/DDBJ whole genome shotgun (WGS) entry which is preliminary data.</text>
</comment>